<evidence type="ECO:0000256" key="8">
    <source>
        <dbReference type="ARBA" id="ARBA00023125"/>
    </source>
</evidence>
<evidence type="ECO:0000256" key="11">
    <source>
        <dbReference type="SAM" id="MobiDB-lite"/>
    </source>
</evidence>
<dbReference type="PROSITE" id="PS00717">
    <property type="entry name" value="SIGMA54_1"/>
    <property type="match status" value="1"/>
</dbReference>
<reference evidence="14 15" key="1">
    <citation type="journal article" date="2023" name="Microorganisms">
        <title>Thiorhodovibrio frisius and Trv. litoralis spp. nov., Two Novel Members from a Clade of Fastidious Purple Sulfur Bacteria That Exhibit Unique Red-Shifted Light-Harvesting Capabilities.</title>
        <authorList>
            <person name="Methner A."/>
            <person name="Kuzyk S.B."/>
            <person name="Petersen J."/>
            <person name="Bauer S."/>
            <person name="Brinkmann H."/>
            <person name="Sichau K."/>
            <person name="Wanner G."/>
            <person name="Wolf J."/>
            <person name="Neumann-Schaal M."/>
            <person name="Henke P."/>
            <person name="Tank M."/>
            <person name="Sproer C."/>
            <person name="Bunk B."/>
            <person name="Overmann J."/>
        </authorList>
    </citation>
    <scope>NUCLEOTIDE SEQUENCE [LARGE SCALE GENOMIC DNA]</scope>
    <source>
        <strain evidence="14 15">DSM 6702</strain>
    </source>
</reference>
<gene>
    <name evidence="14" type="primary">rpoN2</name>
    <name evidence="14" type="ORF">Thiowin_00314</name>
</gene>
<keyword evidence="7 10" id="KW-0731">Sigma factor</keyword>
<dbReference type="PRINTS" id="PR00045">
    <property type="entry name" value="SIGMA54FCT"/>
</dbReference>
<evidence type="ECO:0000256" key="3">
    <source>
        <dbReference type="ARBA" id="ARBA00022478"/>
    </source>
</evidence>
<evidence type="ECO:0000256" key="4">
    <source>
        <dbReference type="ARBA" id="ARBA00022679"/>
    </source>
</evidence>
<dbReference type="NCBIfam" id="TIGR02395">
    <property type="entry name" value="rpoN_sigma"/>
    <property type="match status" value="1"/>
</dbReference>
<dbReference type="PIRSF" id="PIRSF000774">
    <property type="entry name" value="RpoN"/>
    <property type="match status" value="1"/>
</dbReference>
<evidence type="ECO:0000256" key="7">
    <source>
        <dbReference type="ARBA" id="ARBA00023082"/>
    </source>
</evidence>
<evidence type="ECO:0000256" key="1">
    <source>
        <dbReference type="ARBA" id="ARBA00008798"/>
    </source>
</evidence>
<dbReference type="InterPro" id="IPR007046">
    <property type="entry name" value="RNA_pol_sigma_54_core-bd"/>
</dbReference>
<dbReference type="PANTHER" id="PTHR32248">
    <property type="entry name" value="RNA POLYMERASE SIGMA-54 FACTOR"/>
    <property type="match status" value="1"/>
</dbReference>
<evidence type="ECO:0000256" key="9">
    <source>
        <dbReference type="ARBA" id="ARBA00023163"/>
    </source>
</evidence>
<keyword evidence="3 10" id="KW-0240">DNA-directed RNA polymerase</keyword>
<evidence type="ECO:0000259" key="13">
    <source>
        <dbReference type="Pfam" id="PF04963"/>
    </source>
</evidence>
<evidence type="ECO:0000313" key="15">
    <source>
        <dbReference type="Proteomes" id="UP001432180"/>
    </source>
</evidence>
<evidence type="ECO:0000313" key="14">
    <source>
        <dbReference type="EMBL" id="WPL15418.1"/>
    </source>
</evidence>
<dbReference type="EMBL" id="CP121472">
    <property type="protein sequence ID" value="WPL15418.1"/>
    <property type="molecule type" value="Genomic_DNA"/>
</dbReference>
<feature type="compositionally biased region" description="Basic and acidic residues" evidence="11">
    <location>
        <begin position="58"/>
        <end position="67"/>
    </location>
</feature>
<comment type="similarity">
    <text evidence="1 10">Belongs to the sigma-54 factor family.</text>
</comment>
<evidence type="ECO:0000256" key="6">
    <source>
        <dbReference type="ARBA" id="ARBA00023015"/>
    </source>
</evidence>
<keyword evidence="15" id="KW-1185">Reference proteome</keyword>
<dbReference type="PANTHER" id="PTHR32248:SF4">
    <property type="entry name" value="RNA POLYMERASE SIGMA-54 FACTOR"/>
    <property type="match status" value="1"/>
</dbReference>
<dbReference type="Proteomes" id="UP001432180">
    <property type="component" value="Chromosome"/>
</dbReference>
<dbReference type="NCBIfam" id="NF009118">
    <property type="entry name" value="PRK12469.1"/>
    <property type="match status" value="1"/>
</dbReference>
<dbReference type="Pfam" id="PF04552">
    <property type="entry name" value="Sigma54_DBD"/>
    <property type="match status" value="1"/>
</dbReference>
<proteinExistence type="inferred from homology"/>
<evidence type="ECO:0000256" key="2">
    <source>
        <dbReference type="ARBA" id="ARBA00019942"/>
    </source>
</evidence>
<feature type="compositionally biased region" description="Basic and acidic residues" evidence="11">
    <location>
        <begin position="73"/>
        <end position="90"/>
    </location>
</feature>
<feature type="compositionally biased region" description="Low complexity" evidence="11">
    <location>
        <begin position="121"/>
        <end position="135"/>
    </location>
</feature>
<dbReference type="NCBIfam" id="NF004595">
    <property type="entry name" value="PRK05932.1-2"/>
    <property type="match status" value="1"/>
</dbReference>
<keyword evidence="8 10" id="KW-0238">DNA-binding</keyword>
<keyword evidence="6 10" id="KW-0805">Transcription regulation</keyword>
<dbReference type="RefSeq" id="WP_328985993.1">
    <property type="nucleotide sequence ID" value="NZ_CP121472.1"/>
</dbReference>
<feature type="domain" description="RNA polymerase sigma factor 54 DNA-binding" evidence="12">
    <location>
        <begin position="350"/>
        <end position="507"/>
    </location>
</feature>
<comment type="function">
    <text evidence="10">Sigma factors are initiation factors that promote the attachment of RNA polymerase to specific initiation sites and are then released.</text>
</comment>
<organism evidence="14 15">
    <name type="scientific">Thiorhodovibrio winogradskyi</name>
    <dbReference type="NCBI Taxonomy" id="77007"/>
    <lineage>
        <taxon>Bacteria</taxon>
        <taxon>Pseudomonadati</taxon>
        <taxon>Pseudomonadota</taxon>
        <taxon>Gammaproteobacteria</taxon>
        <taxon>Chromatiales</taxon>
        <taxon>Chromatiaceae</taxon>
        <taxon>Thiorhodovibrio</taxon>
    </lineage>
</organism>
<dbReference type="PROSITE" id="PS50044">
    <property type="entry name" value="SIGMA54_3"/>
    <property type="match status" value="1"/>
</dbReference>
<keyword evidence="4 10" id="KW-0808">Transferase</keyword>
<dbReference type="Pfam" id="PF00309">
    <property type="entry name" value="Sigma54_AID"/>
    <property type="match status" value="1"/>
</dbReference>
<dbReference type="InterPro" id="IPR007634">
    <property type="entry name" value="RNA_pol_sigma_54_DNA-bd"/>
</dbReference>
<dbReference type="PROSITE" id="PS00718">
    <property type="entry name" value="SIGMA54_2"/>
    <property type="match status" value="1"/>
</dbReference>
<dbReference type="Gene3D" id="1.10.10.60">
    <property type="entry name" value="Homeodomain-like"/>
    <property type="match status" value="1"/>
</dbReference>
<dbReference type="InterPro" id="IPR038709">
    <property type="entry name" value="RpoN_core-bd_sf"/>
</dbReference>
<sequence length="509" mass="57705">MKQSIQLRLGQQLTMTPQLQQAIRLLQLSTLDLQQEIQQALESNLMLENADDDLPEPGTREDRRNQDEASALRLEEARLDGSLRPEREDMPNELPTDSEWTDTFADTAADSLADTFDSMPSSGAQASAQSGSQSGDGNDFDLFAQRSRPQTLHDHIAWQLNLTRFGARDQAVAEALIDAIDADGYLRLDLSELPEILNDPELEQDEIEAVLHRIQSFDPPGLAARDLRECLILQLRQLADNQPRRDHALRICEHHFDALARNDLDAMRRGTKLDDDALGQALTLIRSLNPRPGSAVTEVQPEYIKPDVLVRRRHGRWRVELNPDSTPRIRVNESYRQLIRRADKAEDNQCLKSHLQEAQWFIKSLLSRNDTVLRVATKIVELQQDFFDFGEEAMRPLVLRDIAESLELHESTVSRVTTQKYMHTPRGTFEFKYFFSSHVNTTSGGECSSTAIRAFIRKLVAAETANKPLSDNKIAEILSDQGIKVARRTVAKYREAMGIPPSNERKRLA</sequence>
<feature type="region of interest" description="Disordered" evidence="11">
    <location>
        <begin position="46"/>
        <end position="100"/>
    </location>
</feature>
<dbReference type="InterPro" id="IPR000394">
    <property type="entry name" value="RNA_pol_sigma_54"/>
</dbReference>
<dbReference type="Gene3D" id="1.10.10.1330">
    <property type="entry name" value="RNA polymerase sigma-54 factor, core-binding domain"/>
    <property type="match status" value="1"/>
</dbReference>
<dbReference type="Pfam" id="PF04963">
    <property type="entry name" value="Sigma54_CBD"/>
    <property type="match status" value="1"/>
</dbReference>
<keyword evidence="5 10" id="KW-0548">Nucleotidyltransferase</keyword>
<accession>A0ABZ0S562</accession>
<name>A0ABZ0S562_9GAMM</name>
<keyword evidence="9 10" id="KW-0804">Transcription</keyword>
<feature type="domain" description="RNA polymerase sigma factor 54 core-binding" evidence="13">
    <location>
        <begin position="145"/>
        <end position="335"/>
    </location>
</feature>
<evidence type="ECO:0000256" key="10">
    <source>
        <dbReference type="PIRNR" id="PIRNR000774"/>
    </source>
</evidence>
<protein>
    <recommendedName>
        <fullName evidence="2 10">RNA polymerase sigma-54 factor</fullName>
    </recommendedName>
</protein>
<evidence type="ECO:0000259" key="12">
    <source>
        <dbReference type="Pfam" id="PF04552"/>
    </source>
</evidence>
<evidence type="ECO:0000256" key="5">
    <source>
        <dbReference type="ARBA" id="ARBA00022695"/>
    </source>
</evidence>
<feature type="region of interest" description="Disordered" evidence="11">
    <location>
        <begin position="113"/>
        <end position="140"/>
    </location>
</feature>